<feature type="region of interest" description="Disordered" evidence="8">
    <location>
        <begin position="1"/>
        <end position="23"/>
    </location>
</feature>
<dbReference type="InterPro" id="IPR003770">
    <property type="entry name" value="MLTG-like"/>
</dbReference>
<comment type="function">
    <text evidence="7">Functions as a peptidoglycan terminase that cleaves nascent peptidoglycan strands endolytically to terminate their elongation.</text>
</comment>
<dbReference type="OrthoDB" id="9814591at2"/>
<keyword evidence="6 7" id="KW-0961">Cell wall biogenesis/degradation</keyword>
<dbReference type="EMBL" id="AOMT01000043">
    <property type="protein sequence ID" value="KDN24354.1"/>
    <property type="molecule type" value="Genomic_DNA"/>
</dbReference>
<keyword evidence="4 7" id="KW-0472">Membrane</keyword>
<dbReference type="GO" id="GO:0071555">
    <property type="term" value="P:cell wall organization"/>
    <property type="evidence" value="ECO:0007669"/>
    <property type="project" value="UniProtKB-KW"/>
</dbReference>
<evidence type="ECO:0000256" key="1">
    <source>
        <dbReference type="ARBA" id="ARBA00022475"/>
    </source>
</evidence>
<comment type="catalytic activity">
    <reaction evidence="7">
        <text>a peptidoglycan chain = a peptidoglycan chain with N-acetyl-1,6-anhydromuramyl-[peptide] at the reducing end + a peptidoglycan chain with N-acetylglucosamine at the non-reducing end.</text>
        <dbReference type="EC" id="4.2.2.29"/>
    </reaction>
</comment>
<dbReference type="EC" id="4.2.2.29" evidence="7"/>
<keyword evidence="3 7" id="KW-1133">Transmembrane helix</keyword>
<evidence type="ECO:0000313" key="9">
    <source>
        <dbReference type="EMBL" id="KDN24354.1"/>
    </source>
</evidence>
<keyword evidence="2 7" id="KW-0812">Transmembrane</keyword>
<dbReference type="RefSeq" id="WP_080702255.1">
    <property type="nucleotide sequence ID" value="NZ_AOMT01000043.1"/>
</dbReference>
<comment type="subcellular location">
    <subcellularLocation>
        <location evidence="7">Cell inner membrane</location>
        <topology evidence="7">Single-pass membrane protein</topology>
    </subcellularLocation>
</comment>
<proteinExistence type="inferred from homology"/>
<feature type="transmembrane region" description="Helical" evidence="7">
    <location>
        <begin position="31"/>
        <end position="51"/>
    </location>
</feature>
<organism evidence="9 10">
    <name type="scientific">Moraxella bovoculi 237</name>
    <dbReference type="NCBI Taxonomy" id="743974"/>
    <lineage>
        <taxon>Bacteria</taxon>
        <taxon>Pseudomonadati</taxon>
        <taxon>Pseudomonadota</taxon>
        <taxon>Gammaproteobacteria</taxon>
        <taxon>Moraxellales</taxon>
        <taxon>Moraxellaceae</taxon>
        <taxon>Moraxella</taxon>
    </lineage>
</organism>
<dbReference type="GO" id="GO:0009252">
    <property type="term" value="P:peptidoglycan biosynthetic process"/>
    <property type="evidence" value="ECO:0007669"/>
    <property type="project" value="UniProtKB-UniRule"/>
</dbReference>
<evidence type="ECO:0000256" key="4">
    <source>
        <dbReference type="ARBA" id="ARBA00023136"/>
    </source>
</evidence>
<accession>A0A066UJL0</accession>
<dbReference type="AlphaFoldDB" id="A0A066UJL0"/>
<dbReference type="GO" id="GO:0008932">
    <property type="term" value="F:lytic endotransglycosylase activity"/>
    <property type="evidence" value="ECO:0007669"/>
    <property type="project" value="UniProtKB-UniRule"/>
</dbReference>
<keyword evidence="5 7" id="KW-0456">Lyase</keyword>
<keyword evidence="1 7" id="KW-1003">Cell membrane</keyword>
<evidence type="ECO:0000256" key="3">
    <source>
        <dbReference type="ARBA" id="ARBA00022989"/>
    </source>
</evidence>
<evidence type="ECO:0000313" key="10">
    <source>
        <dbReference type="Proteomes" id="UP000035860"/>
    </source>
</evidence>
<evidence type="ECO:0000256" key="2">
    <source>
        <dbReference type="ARBA" id="ARBA00022692"/>
    </source>
</evidence>
<dbReference type="HAMAP" id="MF_02065">
    <property type="entry name" value="MltG"/>
    <property type="match status" value="1"/>
</dbReference>
<evidence type="ECO:0000256" key="6">
    <source>
        <dbReference type="ARBA" id="ARBA00023316"/>
    </source>
</evidence>
<dbReference type="Pfam" id="PF02618">
    <property type="entry name" value="YceG"/>
    <property type="match status" value="1"/>
</dbReference>
<comment type="similarity">
    <text evidence="7">Belongs to the transglycosylase MltG family.</text>
</comment>
<evidence type="ECO:0000256" key="5">
    <source>
        <dbReference type="ARBA" id="ARBA00023239"/>
    </source>
</evidence>
<dbReference type="Proteomes" id="UP000035860">
    <property type="component" value="Unassembled WGS sequence"/>
</dbReference>
<reference evidence="9 10" key="1">
    <citation type="journal article" date="2014" name="Genome Announc.">
        <title>Draft Genome Sequence of Moraxella bovoculi Strain 237T (ATCC BAA-1259T) Isolated from a Calf with Infectious Bovine Keratoconjunctivitis.</title>
        <authorList>
            <person name="Calcutt M.J."/>
            <person name="Foecking M.F."/>
            <person name="Martin N.T."/>
            <person name="Mhlanga-Mutangadura T."/>
            <person name="Reilly T.J."/>
        </authorList>
    </citation>
    <scope>NUCLEOTIDE SEQUENCE [LARGE SCALE GENOMIC DNA]</scope>
    <source>
        <strain evidence="9 10">237</strain>
    </source>
</reference>
<dbReference type="PANTHER" id="PTHR30518:SF2">
    <property type="entry name" value="ENDOLYTIC MUREIN TRANSGLYCOSYLASE"/>
    <property type="match status" value="1"/>
</dbReference>
<evidence type="ECO:0000256" key="8">
    <source>
        <dbReference type="SAM" id="MobiDB-lite"/>
    </source>
</evidence>
<dbReference type="Gene3D" id="3.30.1490.480">
    <property type="entry name" value="Endolytic murein transglycosylase"/>
    <property type="match status" value="1"/>
</dbReference>
<feature type="site" description="Important for catalytic activity" evidence="7">
    <location>
        <position position="252"/>
    </location>
</feature>
<protein>
    <recommendedName>
        <fullName evidence="7">Endolytic murein transglycosylase</fullName>
        <ecNumber evidence="7">4.2.2.29</ecNumber>
    </recommendedName>
    <alternativeName>
        <fullName evidence="7">Peptidoglycan lytic transglycosylase</fullName>
    </alternativeName>
    <alternativeName>
        <fullName evidence="7">Peptidoglycan polymerization terminase</fullName>
    </alternativeName>
</protein>
<dbReference type="eggNOG" id="COG1559">
    <property type="taxonomic scope" value="Bacteria"/>
</dbReference>
<name>A0A066UJL0_9GAMM</name>
<dbReference type="PANTHER" id="PTHR30518">
    <property type="entry name" value="ENDOLYTIC MUREIN TRANSGLYCOSYLASE"/>
    <property type="match status" value="1"/>
</dbReference>
<keyword evidence="10" id="KW-1185">Reference proteome</keyword>
<sequence length="373" mass="41890">MPNPKKTTQKTTARPNQRRNNTPKKSAVSKLIWLGILAAILLWCVIVYSTIFAKTDRQAQTLEVKKGDTYHSLLVKDKWQTSPLASSAATKLYLKVHARTPLQEGVYQIPANASLKQVIDILSQGAEVRMIKVQIIEGKTVKDLYNTLKNTDGVTLEILTPRADGYSWADVARDNEAVSKALGITTVNGNLEGQFAPNTYIFDHGTTDRQILKRLYDDQQTTLANAWESRVPDLPYKNSYEALIMASIIEKETGLAEERHKVAAVFINRMRKNMRLQTDPTIIYGLFDRYDGKIYRSNINEKTDYNTYQIDGLPPTPIALPSKAAIEAAMHPEDTDVIFFVATGNGGHKFSRTLDEHNKAVAEYRAVMNSKNQ</sequence>
<dbReference type="Gene3D" id="3.30.160.60">
    <property type="entry name" value="Classic Zinc Finger"/>
    <property type="match status" value="1"/>
</dbReference>
<comment type="caution">
    <text evidence="9">The sequence shown here is derived from an EMBL/GenBank/DDBJ whole genome shotgun (WGS) entry which is preliminary data.</text>
</comment>
<keyword evidence="7" id="KW-0997">Cell inner membrane</keyword>
<evidence type="ECO:0000256" key="7">
    <source>
        <dbReference type="HAMAP-Rule" id="MF_02065"/>
    </source>
</evidence>
<dbReference type="GO" id="GO:0005886">
    <property type="term" value="C:plasma membrane"/>
    <property type="evidence" value="ECO:0007669"/>
    <property type="project" value="UniProtKB-SubCell"/>
</dbReference>
<dbReference type="FunFam" id="3.30.160.60:FF:000242">
    <property type="entry name" value="Endolytic murein transglycosylase"/>
    <property type="match status" value="1"/>
</dbReference>
<gene>
    <name evidence="7" type="primary">mltG</name>
    <name evidence="9" type="ORF">MBO_09418</name>
</gene>
<dbReference type="CDD" id="cd08010">
    <property type="entry name" value="MltG_like"/>
    <property type="match status" value="1"/>
</dbReference>
<dbReference type="NCBIfam" id="TIGR00247">
    <property type="entry name" value="endolytic transglycosylase MltG"/>
    <property type="match status" value="1"/>
</dbReference>